<organism evidence="1 2">
    <name type="scientific">Leptospira saintgironsiae</name>
    <dbReference type="NCBI Taxonomy" id="2023183"/>
    <lineage>
        <taxon>Bacteria</taxon>
        <taxon>Pseudomonadati</taxon>
        <taxon>Spirochaetota</taxon>
        <taxon>Spirochaetia</taxon>
        <taxon>Leptospirales</taxon>
        <taxon>Leptospiraceae</taxon>
        <taxon>Leptospira</taxon>
    </lineage>
</organism>
<proteinExistence type="predicted"/>
<accession>A0A2M9YC04</accession>
<name>A0A2M9YC04_9LEPT</name>
<dbReference type="EMBL" id="NPDR01000004">
    <property type="protein sequence ID" value="PJZ49029.1"/>
    <property type="molecule type" value="Genomic_DNA"/>
</dbReference>
<keyword evidence="2" id="KW-1185">Reference proteome</keyword>
<dbReference type="AlphaFoldDB" id="A0A2M9YC04"/>
<gene>
    <name evidence="1" type="ORF">CH362_11355</name>
</gene>
<evidence type="ECO:0000313" key="1">
    <source>
        <dbReference type="EMBL" id="PJZ49029.1"/>
    </source>
</evidence>
<reference evidence="1 2" key="1">
    <citation type="submission" date="2017-07" db="EMBL/GenBank/DDBJ databases">
        <title>Leptospira spp. isolated from tropical soils.</title>
        <authorList>
            <person name="Thibeaux R."/>
            <person name="Iraola G."/>
            <person name="Ferres I."/>
            <person name="Bierque E."/>
            <person name="Girault D."/>
            <person name="Soupe-Gilbert M.-E."/>
            <person name="Picardeau M."/>
            <person name="Goarant C."/>
        </authorList>
    </citation>
    <scope>NUCLEOTIDE SEQUENCE [LARGE SCALE GENOMIC DNA]</scope>
    <source>
        <strain evidence="1 2">FH4-C-A2</strain>
    </source>
</reference>
<dbReference type="Proteomes" id="UP000231926">
    <property type="component" value="Unassembled WGS sequence"/>
</dbReference>
<protein>
    <submittedName>
        <fullName evidence="1">Uncharacterized protein</fullName>
    </submittedName>
</protein>
<evidence type="ECO:0000313" key="2">
    <source>
        <dbReference type="Proteomes" id="UP000231926"/>
    </source>
</evidence>
<comment type="caution">
    <text evidence="1">The sequence shown here is derived from an EMBL/GenBank/DDBJ whole genome shotgun (WGS) entry which is preliminary data.</text>
</comment>
<sequence length="132" mass="14243">MNGRSFLPIFFPFGLVFLLFFYLSAPFPNDSPGCCSMPPNPFIDLAQNSIACDTPNSSSCTVLGVNTIISVKRLCALYLPNSNPIDHCSETSIAACLVNGYALEKRYYNTGPTPWDKNSASADCSSLGGELE</sequence>